<evidence type="ECO:0000313" key="3">
    <source>
        <dbReference type="Proteomes" id="UP000825890"/>
    </source>
</evidence>
<comment type="caution">
    <text evidence="2">The sequence shown here is derived from an EMBL/GenBank/DDBJ whole genome shotgun (WGS) entry which is preliminary data.</text>
</comment>
<name>A0A9P3FG01_9PEZI</name>
<organism evidence="2 3">
    <name type="scientific">Cercospora kikuchii</name>
    <dbReference type="NCBI Taxonomy" id="84275"/>
    <lineage>
        <taxon>Eukaryota</taxon>
        <taxon>Fungi</taxon>
        <taxon>Dikarya</taxon>
        <taxon>Ascomycota</taxon>
        <taxon>Pezizomycotina</taxon>
        <taxon>Dothideomycetes</taxon>
        <taxon>Dothideomycetidae</taxon>
        <taxon>Mycosphaerellales</taxon>
        <taxon>Mycosphaerellaceae</taxon>
        <taxon>Cercospora</taxon>
    </lineage>
</organism>
<dbReference type="Proteomes" id="UP000825890">
    <property type="component" value="Unassembled WGS sequence"/>
</dbReference>
<evidence type="ECO:0000256" key="1">
    <source>
        <dbReference type="SAM" id="MobiDB-lite"/>
    </source>
</evidence>
<gene>
    <name evidence="2" type="ORF">CKM354_000909200</name>
</gene>
<reference evidence="2 3" key="1">
    <citation type="submission" date="2021-01" db="EMBL/GenBank/DDBJ databases">
        <title>Cercospora kikuchii MAFF 305040 whole genome shotgun sequence.</title>
        <authorList>
            <person name="Kashiwa T."/>
            <person name="Suzuki T."/>
        </authorList>
    </citation>
    <scope>NUCLEOTIDE SEQUENCE [LARGE SCALE GENOMIC DNA]</scope>
    <source>
        <strain evidence="2 3">MAFF 305040</strain>
    </source>
</reference>
<dbReference type="RefSeq" id="XP_044660433.1">
    <property type="nucleotide sequence ID" value="XM_044804498.1"/>
</dbReference>
<proteinExistence type="predicted"/>
<keyword evidence="3" id="KW-1185">Reference proteome</keyword>
<sequence length="138" mass="15626">MDYCKLCRRFPVRTVYHGPCAQHPSELCHRCFDQHVLATIRRTRIIAVTCKCGRNLSEAKLEYGMSCGSYRAYNWMKKNFLRAAAEQSDKKVAMTKTEEAIGESDEGDFVMVEKEDDPTGMNDGTHGDKKSSKACCVM</sequence>
<dbReference type="AlphaFoldDB" id="A0A9P3FG01"/>
<protein>
    <submittedName>
        <fullName evidence="2">Uncharacterized protein</fullName>
    </submittedName>
</protein>
<dbReference type="OrthoDB" id="10359417at2759"/>
<dbReference type="GeneID" id="68294667"/>
<accession>A0A9P3FG01</accession>
<feature type="region of interest" description="Disordered" evidence="1">
    <location>
        <begin position="115"/>
        <end position="138"/>
    </location>
</feature>
<dbReference type="EMBL" id="BOLY01000006">
    <property type="protein sequence ID" value="GIZ45946.1"/>
    <property type="molecule type" value="Genomic_DNA"/>
</dbReference>
<evidence type="ECO:0000313" key="2">
    <source>
        <dbReference type="EMBL" id="GIZ45946.1"/>
    </source>
</evidence>